<proteinExistence type="predicted"/>
<evidence type="ECO:0000256" key="1">
    <source>
        <dbReference type="SAM" id="SignalP"/>
    </source>
</evidence>
<organism evidence="3 4">
    <name type="scientific">Pseudoalteromonas rubra</name>
    <dbReference type="NCBI Taxonomy" id="43658"/>
    <lineage>
        <taxon>Bacteria</taxon>
        <taxon>Pseudomonadati</taxon>
        <taxon>Pseudomonadota</taxon>
        <taxon>Gammaproteobacteria</taxon>
        <taxon>Alteromonadales</taxon>
        <taxon>Pseudoalteromonadaceae</taxon>
        <taxon>Pseudoalteromonas</taxon>
    </lineage>
</organism>
<dbReference type="EMBL" id="PPUZ01000018">
    <property type="protein sequence ID" value="RZM83397.1"/>
    <property type="molecule type" value="Genomic_DNA"/>
</dbReference>
<evidence type="ECO:0000259" key="2">
    <source>
        <dbReference type="Pfam" id="PF03372"/>
    </source>
</evidence>
<dbReference type="InterPro" id="IPR036691">
    <property type="entry name" value="Endo/exonu/phosph_ase_sf"/>
</dbReference>
<name>A0A4Q7EJL7_9GAMM</name>
<dbReference type="Pfam" id="PF03372">
    <property type="entry name" value="Exo_endo_phos"/>
    <property type="match status" value="1"/>
</dbReference>
<keyword evidence="3" id="KW-0269">Exonuclease</keyword>
<feature type="signal peptide" evidence="1">
    <location>
        <begin position="1"/>
        <end position="17"/>
    </location>
</feature>
<dbReference type="GO" id="GO:0004519">
    <property type="term" value="F:endonuclease activity"/>
    <property type="evidence" value="ECO:0007669"/>
    <property type="project" value="UniProtKB-KW"/>
</dbReference>
<dbReference type="RefSeq" id="WP_130244605.1">
    <property type="nucleotide sequence ID" value="NZ_PPUZ01000018.1"/>
</dbReference>
<dbReference type="Proteomes" id="UP000292345">
    <property type="component" value="Unassembled WGS sequence"/>
</dbReference>
<comment type="caution">
    <text evidence="3">The sequence shown here is derived from an EMBL/GenBank/DDBJ whole genome shotgun (WGS) entry which is preliminary data.</text>
</comment>
<dbReference type="AlphaFoldDB" id="A0A4Q7EJL7"/>
<protein>
    <submittedName>
        <fullName evidence="3">Endonuclease/exonuclease/phosphatase family protein</fullName>
    </submittedName>
</protein>
<sequence length="406" mass="44891">MKAIFLPLVLAAGALNSGCQSTSTTTSSDAQSANEQTQPAHTLRVATFNVSMEATNYDMAQHTAQSGNALTFALKSGEFSQINNIAQIIQRTRPDIILLNEFDYIEDPEQGINLFKRDYLEVSQNGFDPVEYPYVYLAPVNTGVKTPFSGDDTRLTHYGFGKYPGQYGMVLLSRYPIKQNQIRTFQHFLWKDMPNNLMPTQADGSSWYSAQEVSAMRLSSKSHWDIPVQVCNRQINVLASHPTPPVFDGPEDRNGKRNYDELRLWKDYISATGNDYLYDDKGQTGGFTDASFVILGDLNASSVDGDAYPGAIDQLLKHPRVNNYPAPTSQGGQLNKPENKHGDTHTAHWGMRADYVLPSADLAVTGSGVFWPASHEAGAELVADRAASSDHRLVWVDITLPTLQCD</sequence>
<dbReference type="InterPro" id="IPR005135">
    <property type="entry name" value="Endo/exonuclease/phosphatase"/>
</dbReference>
<dbReference type="GO" id="GO:0004527">
    <property type="term" value="F:exonuclease activity"/>
    <property type="evidence" value="ECO:0007669"/>
    <property type="project" value="UniProtKB-KW"/>
</dbReference>
<evidence type="ECO:0000313" key="4">
    <source>
        <dbReference type="Proteomes" id="UP000292345"/>
    </source>
</evidence>
<dbReference type="SUPFAM" id="SSF56219">
    <property type="entry name" value="DNase I-like"/>
    <property type="match status" value="1"/>
</dbReference>
<dbReference type="Gene3D" id="3.60.10.10">
    <property type="entry name" value="Endonuclease/exonuclease/phosphatase"/>
    <property type="match status" value="1"/>
</dbReference>
<feature type="domain" description="Endonuclease/exonuclease/phosphatase" evidence="2">
    <location>
        <begin position="47"/>
        <end position="391"/>
    </location>
</feature>
<keyword evidence="3" id="KW-0378">Hydrolase</keyword>
<feature type="chain" id="PRO_5020760059" evidence="1">
    <location>
        <begin position="18"/>
        <end position="406"/>
    </location>
</feature>
<evidence type="ECO:0000313" key="3">
    <source>
        <dbReference type="EMBL" id="RZM83397.1"/>
    </source>
</evidence>
<keyword evidence="3" id="KW-0540">Nuclease</keyword>
<reference evidence="3 4" key="1">
    <citation type="submission" date="2018-01" db="EMBL/GenBank/DDBJ databases">
        <title>Co-occurrence of chitin degradation, pigmentation and bioactivity in marine Pseudoalteromonas.</title>
        <authorList>
            <person name="Paulsen S."/>
            <person name="Gram L."/>
            <person name="Machado H."/>
        </authorList>
    </citation>
    <scope>NUCLEOTIDE SEQUENCE [LARGE SCALE GENOMIC DNA]</scope>
    <source>
        <strain evidence="3 4">S1946</strain>
    </source>
</reference>
<accession>A0A4Q7EJL7</accession>
<gene>
    <name evidence="3" type="ORF">C3B51_07170</name>
</gene>
<keyword evidence="3" id="KW-0255">Endonuclease</keyword>
<keyword evidence="1" id="KW-0732">Signal</keyword>